<feature type="domain" description="PTS EIIA type-4" evidence="8">
    <location>
        <begin position="1"/>
        <end position="123"/>
    </location>
</feature>
<dbReference type="PANTHER" id="PTHR33799:SF1">
    <property type="entry name" value="PTS SYSTEM MANNOSE-SPECIFIC EIIAB COMPONENT-RELATED"/>
    <property type="match status" value="1"/>
</dbReference>
<organism evidence="9 10">
    <name type="scientific">Ligilactobacillus acidipiscis</name>
    <dbReference type="NCBI Taxonomy" id="89059"/>
    <lineage>
        <taxon>Bacteria</taxon>
        <taxon>Bacillati</taxon>
        <taxon>Bacillota</taxon>
        <taxon>Bacilli</taxon>
        <taxon>Lactobacillales</taxon>
        <taxon>Lactobacillaceae</taxon>
        <taxon>Ligilactobacillus</taxon>
    </lineage>
</organism>
<comment type="caution">
    <text evidence="9">The sequence shown here is derived from an EMBL/GenBank/DDBJ whole genome shotgun (WGS) entry which is preliminary data.</text>
</comment>
<dbReference type="SUPFAM" id="SSF53062">
    <property type="entry name" value="PTS system fructose IIA component-like"/>
    <property type="match status" value="1"/>
</dbReference>
<dbReference type="CDD" id="cd00006">
    <property type="entry name" value="PTS_IIA_man"/>
    <property type="match status" value="1"/>
</dbReference>
<reference evidence="9" key="1">
    <citation type="journal article" date="2021" name="PeerJ">
        <title>Extensive microbial diversity within the chicken gut microbiome revealed by metagenomics and culture.</title>
        <authorList>
            <person name="Gilroy R."/>
            <person name="Ravi A."/>
            <person name="Getino M."/>
            <person name="Pursley I."/>
            <person name="Horton D.L."/>
            <person name="Alikhan N.F."/>
            <person name="Baker D."/>
            <person name="Gharbi K."/>
            <person name="Hall N."/>
            <person name="Watson M."/>
            <person name="Adriaenssens E.M."/>
            <person name="Foster-Nyarko E."/>
            <person name="Jarju S."/>
            <person name="Secka A."/>
            <person name="Antonio M."/>
            <person name="Oren A."/>
            <person name="Chaudhuri R.R."/>
            <person name="La Ragione R."/>
            <person name="Hildebrand F."/>
            <person name="Pallen M.J."/>
        </authorList>
    </citation>
    <scope>NUCLEOTIDE SEQUENCE</scope>
    <source>
        <strain evidence="9">CHK174-6876</strain>
    </source>
</reference>
<keyword evidence="3" id="KW-0963">Cytoplasm</keyword>
<dbReference type="InterPro" id="IPR004701">
    <property type="entry name" value="PTS_EIIA_man-typ"/>
</dbReference>
<evidence type="ECO:0000256" key="3">
    <source>
        <dbReference type="ARBA" id="ARBA00022490"/>
    </source>
</evidence>
<dbReference type="InterPro" id="IPR051471">
    <property type="entry name" value="Bacterial_PTS_sugar_comp"/>
</dbReference>
<dbReference type="PANTHER" id="PTHR33799">
    <property type="entry name" value="PTS PERMEASE-RELATED-RELATED"/>
    <property type="match status" value="1"/>
</dbReference>
<keyword evidence="4 9" id="KW-0762">Sugar transport</keyword>
<proteinExistence type="predicted"/>
<evidence type="ECO:0000256" key="7">
    <source>
        <dbReference type="ARBA" id="ARBA00022777"/>
    </source>
</evidence>
<dbReference type="InterPro" id="IPR033887">
    <property type="entry name" value="PTS_IIA_man"/>
</dbReference>
<evidence type="ECO:0000256" key="6">
    <source>
        <dbReference type="ARBA" id="ARBA00022683"/>
    </source>
</evidence>
<dbReference type="GO" id="GO:0016020">
    <property type="term" value="C:membrane"/>
    <property type="evidence" value="ECO:0007669"/>
    <property type="project" value="InterPro"/>
</dbReference>
<evidence type="ECO:0000256" key="5">
    <source>
        <dbReference type="ARBA" id="ARBA00022679"/>
    </source>
</evidence>
<dbReference type="AlphaFoldDB" id="A0A921FBW4"/>
<evidence type="ECO:0000256" key="2">
    <source>
        <dbReference type="ARBA" id="ARBA00022448"/>
    </source>
</evidence>
<dbReference type="Pfam" id="PF03610">
    <property type="entry name" value="EIIA-man"/>
    <property type="match status" value="1"/>
</dbReference>
<sequence length="142" mass="15241">MQIIVTGHGKFASGFASTVKMLAGQITGVSYLDFTDQMSEEELEAKFQSKLAKDPQAVFFCDLLGGTPYKQAVLLTKKYPQIAVIAGGNIGALLEVGLQGNFTAATDAHQVAQQLLTATKNATNEFKVKKKPHLEPEDPDGI</sequence>
<dbReference type="InterPro" id="IPR036662">
    <property type="entry name" value="PTS_EIIA_man-typ_sf"/>
</dbReference>
<gene>
    <name evidence="9" type="ORF">K8V00_11130</name>
</gene>
<keyword evidence="5" id="KW-0808">Transferase</keyword>
<evidence type="ECO:0000313" key="10">
    <source>
        <dbReference type="Proteomes" id="UP000707535"/>
    </source>
</evidence>
<evidence type="ECO:0000256" key="1">
    <source>
        <dbReference type="ARBA" id="ARBA00004496"/>
    </source>
</evidence>
<evidence type="ECO:0000259" key="8">
    <source>
        <dbReference type="PROSITE" id="PS51096"/>
    </source>
</evidence>
<evidence type="ECO:0000313" key="9">
    <source>
        <dbReference type="EMBL" id="HJE98158.1"/>
    </source>
</evidence>
<evidence type="ECO:0000256" key="4">
    <source>
        <dbReference type="ARBA" id="ARBA00022597"/>
    </source>
</evidence>
<dbReference type="PROSITE" id="PS51096">
    <property type="entry name" value="PTS_EIIA_TYPE_4"/>
    <property type="match status" value="1"/>
</dbReference>
<dbReference type="RefSeq" id="WP_270333807.1">
    <property type="nucleotide sequence ID" value="NZ_CP113926.1"/>
</dbReference>
<dbReference type="Proteomes" id="UP000707535">
    <property type="component" value="Unassembled WGS sequence"/>
</dbReference>
<dbReference type="EMBL" id="DYXG01000111">
    <property type="protein sequence ID" value="HJE98158.1"/>
    <property type="molecule type" value="Genomic_DNA"/>
</dbReference>
<dbReference type="GO" id="GO:0009401">
    <property type="term" value="P:phosphoenolpyruvate-dependent sugar phosphotransferase system"/>
    <property type="evidence" value="ECO:0007669"/>
    <property type="project" value="UniProtKB-KW"/>
</dbReference>
<keyword evidence="6" id="KW-0598">Phosphotransferase system</keyword>
<comment type="subcellular location">
    <subcellularLocation>
        <location evidence="1">Cytoplasm</location>
    </subcellularLocation>
</comment>
<dbReference type="GO" id="GO:0005737">
    <property type="term" value="C:cytoplasm"/>
    <property type="evidence" value="ECO:0007669"/>
    <property type="project" value="UniProtKB-SubCell"/>
</dbReference>
<dbReference type="Gene3D" id="3.40.50.510">
    <property type="entry name" value="Phosphotransferase system, mannose-type IIA component"/>
    <property type="match status" value="1"/>
</dbReference>
<protein>
    <submittedName>
        <fullName evidence="9">PTS sugar transporter subunit IIA</fullName>
    </submittedName>
</protein>
<dbReference type="GO" id="GO:0016301">
    <property type="term" value="F:kinase activity"/>
    <property type="evidence" value="ECO:0007669"/>
    <property type="project" value="UniProtKB-KW"/>
</dbReference>
<accession>A0A921FBW4</accession>
<keyword evidence="7" id="KW-0418">Kinase</keyword>
<reference evidence="9" key="2">
    <citation type="submission" date="2021-09" db="EMBL/GenBank/DDBJ databases">
        <authorList>
            <person name="Gilroy R."/>
        </authorList>
    </citation>
    <scope>NUCLEOTIDE SEQUENCE</scope>
    <source>
        <strain evidence="9">CHK174-6876</strain>
    </source>
</reference>
<name>A0A921FBW4_9LACO</name>
<keyword evidence="2" id="KW-0813">Transport</keyword>